<keyword evidence="3" id="KW-1185">Reference proteome</keyword>
<feature type="compositionally biased region" description="Basic and acidic residues" evidence="1">
    <location>
        <begin position="135"/>
        <end position="144"/>
    </location>
</feature>
<protein>
    <submittedName>
        <fullName evidence="2">Uncharacterized protein</fullName>
    </submittedName>
</protein>
<evidence type="ECO:0000256" key="1">
    <source>
        <dbReference type="SAM" id="MobiDB-lite"/>
    </source>
</evidence>
<dbReference type="Proteomes" id="UP001529510">
    <property type="component" value="Unassembled WGS sequence"/>
</dbReference>
<organism evidence="2 3">
    <name type="scientific">Cirrhinus mrigala</name>
    <name type="common">Mrigala</name>
    <dbReference type="NCBI Taxonomy" id="683832"/>
    <lineage>
        <taxon>Eukaryota</taxon>
        <taxon>Metazoa</taxon>
        <taxon>Chordata</taxon>
        <taxon>Craniata</taxon>
        <taxon>Vertebrata</taxon>
        <taxon>Euteleostomi</taxon>
        <taxon>Actinopterygii</taxon>
        <taxon>Neopterygii</taxon>
        <taxon>Teleostei</taxon>
        <taxon>Ostariophysi</taxon>
        <taxon>Cypriniformes</taxon>
        <taxon>Cyprinidae</taxon>
        <taxon>Labeoninae</taxon>
        <taxon>Labeonini</taxon>
        <taxon>Cirrhinus</taxon>
    </lineage>
</organism>
<accession>A0ABD0P7W2</accession>
<proteinExistence type="predicted"/>
<evidence type="ECO:0000313" key="2">
    <source>
        <dbReference type="EMBL" id="KAL0169872.1"/>
    </source>
</evidence>
<feature type="region of interest" description="Disordered" evidence="1">
    <location>
        <begin position="16"/>
        <end position="144"/>
    </location>
</feature>
<dbReference type="AlphaFoldDB" id="A0ABD0P7W2"/>
<sequence>SLQNVIPAQHKAVLTKAPPVLDAAFPDEDYTETDEEEYDLTDPELQEPTTTEFLEPEQDSSILVRLNQEVPLGQSPPQPSVSGPGEFPVPDPHNLPPEDVTQPQRPLPKHAILQVYPNPVKDVPPHPSGGQVFSVEEKVNFDSG</sequence>
<name>A0ABD0P7W2_CIRMR</name>
<feature type="compositionally biased region" description="Acidic residues" evidence="1">
    <location>
        <begin position="25"/>
        <end position="45"/>
    </location>
</feature>
<gene>
    <name evidence="2" type="ORF">M9458_034468</name>
</gene>
<comment type="caution">
    <text evidence="2">The sequence shown here is derived from an EMBL/GenBank/DDBJ whole genome shotgun (WGS) entry which is preliminary data.</text>
</comment>
<feature type="non-terminal residue" evidence="2">
    <location>
        <position position="1"/>
    </location>
</feature>
<dbReference type="EMBL" id="JAMKFB020000017">
    <property type="protein sequence ID" value="KAL0169872.1"/>
    <property type="molecule type" value="Genomic_DNA"/>
</dbReference>
<feature type="non-terminal residue" evidence="2">
    <location>
        <position position="144"/>
    </location>
</feature>
<evidence type="ECO:0000313" key="3">
    <source>
        <dbReference type="Proteomes" id="UP001529510"/>
    </source>
</evidence>
<reference evidence="2 3" key="1">
    <citation type="submission" date="2024-05" db="EMBL/GenBank/DDBJ databases">
        <title>Genome sequencing and assembly of Indian major carp, Cirrhinus mrigala (Hamilton, 1822).</title>
        <authorList>
            <person name="Mohindra V."/>
            <person name="Chowdhury L.M."/>
            <person name="Lal K."/>
            <person name="Jena J.K."/>
        </authorList>
    </citation>
    <scope>NUCLEOTIDE SEQUENCE [LARGE SCALE GENOMIC DNA]</scope>
    <source>
        <strain evidence="2">CM1030</strain>
        <tissue evidence="2">Blood</tissue>
    </source>
</reference>